<reference evidence="1 2" key="1">
    <citation type="submission" date="2019-03" db="EMBL/GenBank/DDBJ databases">
        <title>Draft genome sequences of novel Actinobacteria.</title>
        <authorList>
            <person name="Sahin N."/>
            <person name="Ay H."/>
            <person name="Saygin H."/>
        </authorList>
    </citation>
    <scope>NUCLEOTIDE SEQUENCE [LARGE SCALE GENOMIC DNA]</scope>
    <source>
        <strain evidence="1 2">JCM 13523</strain>
    </source>
</reference>
<keyword evidence="2" id="KW-1185">Reference proteome</keyword>
<gene>
    <name evidence="1" type="ORF">E1263_04280</name>
</gene>
<dbReference type="Proteomes" id="UP000295124">
    <property type="component" value="Unassembled WGS sequence"/>
</dbReference>
<evidence type="ECO:0000313" key="2">
    <source>
        <dbReference type="Proteomes" id="UP000295124"/>
    </source>
</evidence>
<accession>A0A4R4ZWC0</accession>
<dbReference type="RefSeq" id="WP_132165557.1">
    <property type="nucleotide sequence ID" value="NZ_SMKX01000007.1"/>
</dbReference>
<protein>
    <submittedName>
        <fullName evidence="1">Uncharacterized protein</fullName>
    </submittedName>
</protein>
<organism evidence="1 2">
    <name type="scientific">Kribbella antibiotica</name>
    <dbReference type="NCBI Taxonomy" id="190195"/>
    <lineage>
        <taxon>Bacteria</taxon>
        <taxon>Bacillati</taxon>
        <taxon>Actinomycetota</taxon>
        <taxon>Actinomycetes</taxon>
        <taxon>Propionibacteriales</taxon>
        <taxon>Kribbellaceae</taxon>
        <taxon>Kribbella</taxon>
    </lineage>
</organism>
<evidence type="ECO:0000313" key="1">
    <source>
        <dbReference type="EMBL" id="TDD62379.1"/>
    </source>
</evidence>
<sequence>MSTGGVDPEWTLPRRFWLIQRYGDQPVAEGVVWSGGQVTLHRPACSGWSGLWASLDRMLACQGDTVAVAWVDDGDDIHRECVEYYDGAVWIH</sequence>
<proteinExistence type="predicted"/>
<name>A0A4R4ZWC0_9ACTN</name>
<dbReference type="AlphaFoldDB" id="A0A4R4ZWC0"/>
<dbReference type="OrthoDB" id="72539at2"/>
<dbReference type="EMBL" id="SMKX01000007">
    <property type="protein sequence ID" value="TDD62379.1"/>
    <property type="molecule type" value="Genomic_DNA"/>
</dbReference>
<comment type="caution">
    <text evidence="1">The sequence shown here is derived from an EMBL/GenBank/DDBJ whole genome shotgun (WGS) entry which is preliminary data.</text>
</comment>